<proteinExistence type="inferred from homology"/>
<evidence type="ECO:0000313" key="16">
    <source>
        <dbReference type="Proteomes" id="UP001219525"/>
    </source>
</evidence>
<dbReference type="GO" id="GO:0070006">
    <property type="term" value="F:metalloaminopeptidase activity"/>
    <property type="evidence" value="ECO:0007669"/>
    <property type="project" value="TreeGrafter"/>
</dbReference>
<evidence type="ECO:0000259" key="12">
    <source>
        <dbReference type="Pfam" id="PF01433"/>
    </source>
</evidence>
<dbReference type="FunFam" id="1.10.390.10:FF:000006">
    <property type="entry name" value="Puromycin-sensitive aminopeptidase"/>
    <property type="match status" value="1"/>
</dbReference>
<reference evidence="15" key="1">
    <citation type="submission" date="2023-03" db="EMBL/GenBank/DDBJ databases">
        <title>Massive genome expansion in bonnet fungi (Mycena s.s.) driven by repeated elements and novel gene families across ecological guilds.</title>
        <authorList>
            <consortium name="Lawrence Berkeley National Laboratory"/>
            <person name="Harder C.B."/>
            <person name="Miyauchi S."/>
            <person name="Viragh M."/>
            <person name="Kuo A."/>
            <person name="Thoen E."/>
            <person name="Andreopoulos B."/>
            <person name="Lu D."/>
            <person name="Skrede I."/>
            <person name="Drula E."/>
            <person name="Henrissat B."/>
            <person name="Morin E."/>
            <person name="Kohler A."/>
            <person name="Barry K."/>
            <person name="LaButti K."/>
            <person name="Morin E."/>
            <person name="Salamov A."/>
            <person name="Lipzen A."/>
            <person name="Mereny Z."/>
            <person name="Hegedus B."/>
            <person name="Baldrian P."/>
            <person name="Stursova M."/>
            <person name="Weitz H."/>
            <person name="Taylor A."/>
            <person name="Grigoriev I.V."/>
            <person name="Nagy L.G."/>
            <person name="Martin F."/>
            <person name="Kauserud H."/>
        </authorList>
    </citation>
    <scope>NUCLEOTIDE SEQUENCE</scope>
    <source>
        <strain evidence="15">9144</strain>
    </source>
</reference>
<evidence type="ECO:0000256" key="8">
    <source>
        <dbReference type="PIRSR" id="PIRSR634016-1"/>
    </source>
</evidence>
<dbReference type="InterPro" id="IPR034016">
    <property type="entry name" value="M1_APN-typ"/>
</dbReference>
<dbReference type="GO" id="GO:0005737">
    <property type="term" value="C:cytoplasm"/>
    <property type="evidence" value="ECO:0007669"/>
    <property type="project" value="TreeGrafter"/>
</dbReference>
<dbReference type="InterPro" id="IPR045357">
    <property type="entry name" value="Aminopeptidase_N-like_N"/>
</dbReference>
<dbReference type="GO" id="GO:0005615">
    <property type="term" value="C:extracellular space"/>
    <property type="evidence" value="ECO:0007669"/>
    <property type="project" value="TreeGrafter"/>
</dbReference>
<evidence type="ECO:0000313" key="15">
    <source>
        <dbReference type="EMBL" id="KAJ7219096.1"/>
    </source>
</evidence>
<evidence type="ECO:0000256" key="9">
    <source>
        <dbReference type="PIRSR" id="PIRSR634016-3"/>
    </source>
</evidence>
<dbReference type="SUPFAM" id="SSF55486">
    <property type="entry name" value="Metalloproteases ('zincins'), catalytic domain"/>
    <property type="match status" value="1"/>
</dbReference>
<evidence type="ECO:0000256" key="10">
    <source>
        <dbReference type="PIRSR" id="PIRSR634016-4"/>
    </source>
</evidence>
<keyword evidence="16" id="KW-1185">Reference proteome</keyword>
<keyword evidence="2 11" id="KW-0031">Aminopeptidase</keyword>
<evidence type="ECO:0000259" key="14">
    <source>
        <dbReference type="Pfam" id="PF17900"/>
    </source>
</evidence>
<keyword evidence="5 11" id="KW-0378">Hydrolase</keyword>
<dbReference type="GO" id="GO:0016020">
    <property type="term" value="C:membrane"/>
    <property type="evidence" value="ECO:0007669"/>
    <property type="project" value="TreeGrafter"/>
</dbReference>
<dbReference type="PANTHER" id="PTHR11533">
    <property type="entry name" value="PROTEASE M1 ZINC METALLOPROTEASE"/>
    <property type="match status" value="1"/>
</dbReference>
<dbReference type="PANTHER" id="PTHR11533:SF174">
    <property type="entry name" value="PUROMYCIN-SENSITIVE AMINOPEPTIDASE-RELATED"/>
    <property type="match status" value="1"/>
</dbReference>
<evidence type="ECO:0000256" key="7">
    <source>
        <dbReference type="ARBA" id="ARBA00023049"/>
    </source>
</evidence>
<feature type="site" description="Transition state stabilizer" evidence="10">
    <location>
        <position position="494"/>
    </location>
</feature>
<comment type="cofactor">
    <cofactor evidence="9 11">
        <name>Zn(2+)</name>
        <dbReference type="ChEBI" id="CHEBI:29105"/>
    </cofactor>
    <text evidence="9 11">Binds 1 zinc ion per subunit.</text>
</comment>
<feature type="domain" description="ERAP1-like C-terminal" evidence="13">
    <location>
        <begin position="631"/>
        <end position="945"/>
    </location>
</feature>
<dbReference type="Pfam" id="PF01433">
    <property type="entry name" value="Peptidase_M1"/>
    <property type="match status" value="1"/>
</dbReference>
<dbReference type="GO" id="GO:0043171">
    <property type="term" value="P:peptide catabolic process"/>
    <property type="evidence" value="ECO:0007669"/>
    <property type="project" value="TreeGrafter"/>
</dbReference>
<dbReference type="Gene3D" id="2.60.40.1910">
    <property type="match status" value="1"/>
</dbReference>
<dbReference type="InterPro" id="IPR042097">
    <property type="entry name" value="Aminopeptidase_N-like_N_sf"/>
</dbReference>
<evidence type="ECO:0000256" key="2">
    <source>
        <dbReference type="ARBA" id="ARBA00022438"/>
    </source>
</evidence>
<evidence type="ECO:0000256" key="4">
    <source>
        <dbReference type="ARBA" id="ARBA00022723"/>
    </source>
</evidence>
<feature type="binding site" evidence="9">
    <location>
        <position position="409"/>
    </location>
    <ligand>
        <name>Zn(2+)</name>
        <dbReference type="ChEBI" id="CHEBI:29105"/>
        <note>catalytic</note>
    </ligand>
</feature>
<dbReference type="InterPro" id="IPR024571">
    <property type="entry name" value="ERAP1-like_C_dom"/>
</dbReference>
<keyword evidence="3 11" id="KW-0645">Protease</keyword>
<evidence type="ECO:0000256" key="5">
    <source>
        <dbReference type="ARBA" id="ARBA00022801"/>
    </source>
</evidence>
<dbReference type="InterPro" id="IPR050344">
    <property type="entry name" value="Peptidase_M1_aminopeptidases"/>
</dbReference>
<dbReference type="Gene3D" id="1.25.50.20">
    <property type="match status" value="1"/>
</dbReference>
<dbReference type="InterPro" id="IPR014782">
    <property type="entry name" value="Peptidase_M1_dom"/>
</dbReference>
<keyword evidence="7 11" id="KW-0482">Metalloprotease</keyword>
<keyword evidence="6 9" id="KW-0862">Zinc</keyword>
<organism evidence="15 16">
    <name type="scientific">Mycena pura</name>
    <dbReference type="NCBI Taxonomy" id="153505"/>
    <lineage>
        <taxon>Eukaryota</taxon>
        <taxon>Fungi</taxon>
        <taxon>Dikarya</taxon>
        <taxon>Basidiomycota</taxon>
        <taxon>Agaricomycotina</taxon>
        <taxon>Agaricomycetes</taxon>
        <taxon>Agaricomycetidae</taxon>
        <taxon>Agaricales</taxon>
        <taxon>Marasmiineae</taxon>
        <taxon>Mycenaceae</taxon>
        <taxon>Mycena</taxon>
    </lineage>
</organism>
<dbReference type="GO" id="GO:0042277">
    <property type="term" value="F:peptide binding"/>
    <property type="evidence" value="ECO:0007669"/>
    <property type="project" value="TreeGrafter"/>
</dbReference>
<evidence type="ECO:0000256" key="11">
    <source>
        <dbReference type="RuleBase" id="RU364040"/>
    </source>
</evidence>
<feature type="active site" description="Proton acceptor" evidence="8">
    <location>
        <position position="406"/>
    </location>
</feature>
<keyword evidence="4 9" id="KW-0479">Metal-binding</keyword>
<dbReference type="Proteomes" id="UP001219525">
    <property type="component" value="Unassembled WGS sequence"/>
</dbReference>
<protein>
    <recommendedName>
        <fullName evidence="11">Aminopeptidase</fullName>
        <ecNumber evidence="11">3.4.11.-</ecNumber>
    </recommendedName>
</protein>
<feature type="domain" description="Aminopeptidase N-like N-terminal" evidence="14">
    <location>
        <begin position="78"/>
        <end position="282"/>
    </location>
</feature>
<evidence type="ECO:0000256" key="6">
    <source>
        <dbReference type="ARBA" id="ARBA00022833"/>
    </source>
</evidence>
<dbReference type="EMBL" id="JARJCW010000011">
    <property type="protein sequence ID" value="KAJ7219096.1"/>
    <property type="molecule type" value="Genomic_DNA"/>
</dbReference>
<feature type="binding site" evidence="9">
    <location>
        <position position="405"/>
    </location>
    <ligand>
        <name>Zn(2+)</name>
        <dbReference type="ChEBI" id="CHEBI:29105"/>
        <note>catalytic</note>
    </ligand>
</feature>
<dbReference type="GO" id="GO:0006508">
    <property type="term" value="P:proteolysis"/>
    <property type="evidence" value="ECO:0007669"/>
    <property type="project" value="UniProtKB-KW"/>
</dbReference>
<dbReference type="InterPro" id="IPR027268">
    <property type="entry name" value="Peptidase_M4/M1_CTD_sf"/>
</dbReference>
<comment type="similarity">
    <text evidence="1 11">Belongs to the peptidase M1 family.</text>
</comment>
<dbReference type="Pfam" id="PF11838">
    <property type="entry name" value="ERAP1_C"/>
    <property type="match status" value="1"/>
</dbReference>
<feature type="binding site" evidence="9">
    <location>
        <position position="428"/>
    </location>
    <ligand>
        <name>Zn(2+)</name>
        <dbReference type="ChEBI" id="CHEBI:29105"/>
        <note>catalytic</note>
    </ligand>
</feature>
<sequence>MLASLGSCYRVCHRQQLRTLLPCVPKYAPCALLARNLASSRSVTPRGSLHPSPFHPNSLFCTMAPLAQNHYRLPVNVQPTHYDLTVWTDLKTSKFGGFVNISLDVHEETSAVVLNTHGLDLGNASIISDVQQTEQVQSGQTIDINLQRVTFTFPSPLAARSKAQLKIPFDGHLSPSMTGYYVSAWEDNGQTKHYALTQFEPTDARSAFPCLDEPLFKATFAITMVSHADTVNISNMPSISEEIYDGRSNGTPDINKLLLTLPSEHKWKITRFQTTPKMSSYIVAWANGPFVHLEQKVTLPLSGKTVPLRIYSTPDVIHQAAFALDVVARVLPIYETVFDVEFPLPKLDTLVVIVFFVSVYLNSPSFTSGAMENWGLITGRTSALLLDPAKSDINAKKNVAMTQSHEVAHMWFGNITTMRWWDNLYLNEGLRFFLIMGEVIILGEIFPEWKANSGFITDHLQSALALDAKLSSHPIEVECPDANHINQIFDALSYSKGASVLRMLCDYVGEEKFLKGVSLYLKKNLYGNTVTNDLFEGISAATGFDTVRVMDNWIKKQGFPVITVTESENGIHVRQDRFIETGHVDPKENETIWNVPLSILTADQNGQVSIDKSAILEEREKDITLDTNRAFKLNAGSVGVYRTLYTPDRLAKIAVEAAKENSVFTLDDRMGILYDSLALSKAGLAELSDTLTVIDLWANEKEYLVWSSVSEALGTLINTFWESPQTVEILRAFIRSLFVPLVERLGYEYSANEPPDVALLRTLAISTASAGKHPGVIDELKSRFTHFMETGDDSKIPADLQSCIFTTAVRYGGPAEYNAVVGIQEKPKTPTAHIAAMYAMGRTEDPALLDQTFSYILTKSRDQDVVYFFRGLQSNPHARRKFAEFFKDNYDYASVTFFQKFCRAYNLSFGTLSTAKDYERTELFFKDKDTSKYHMTLAQALETIRTRTAYIERSLDDLNKWLKAWEKRAK</sequence>
<dbReference type="EC" id="3.4.11.-" evidence="11"/>
<dbReference type="Gene3D" id="1.10.390.10">
    <property type="entry name" value="Neutral Protease Domain 2"/>
    <property type="match status" value="1"/>
</dbReference>
<comment type="caution">
    <text evidence="15">The sequence shown here is derived from an EMBL/GenBank/DDBJ whole genome shotgun (WGS) entry which is preliminary data.</text>
</comment>
<accession>A0AAD6VST1</accession>
<dbReference type="GO" id="GO:0008270">
    <property type="term" value="F:zinc ion binding"/>
    <property type="evidence" value="ECO:0007669"/>
    <property type="project" value="UniProtKB-UniRule"/>
</dbReference>
<dbReference type="SUPFAM" id="SSF63737">
    <property type="entry name" value="Leukotriene A4 hydrolase N-terminal domain"/>
    <property type="match status" value="1"/>
</dbReference>
<gene>
    <name evidence="15" type="ORF">GGX14DRAFT_434601</name>
</gene>
<feature type="domain" description="Peptidase M1 membrane alanine aminopeptidase" evidence="12">
    <location>
        <begin position="322"/>
        <end position="553"/>
    </location>
</feature>
<evidence type="ECO:0000256" key="1">
    <source>
        <dbReference type="ARBA" id="ARBA00010136"/>
    </source>
</evidence>
<dbReference type="AlphaFoldDB" id="A0AAD6VST1"/>
<evidence type="ECO:0000256" key="3">
    <source>
        <dbReference type="ARBA" id="ARBA00022670"/>
    </source>
</evidence>
<dbReference type="Pfam" id="PF17900">
    <property type="entry name" value="Peptidase_M1_N"/>
    <property type="match status" value="1"/>
</dbReference>
<name>A0AAD6VST1_9AGAR</name>
<evidence type="ECO:0000259" key="13">
    <source>
        <dbReference type="Pfam" id="PF11838"/>
    </source>
</evidence>
<dbReference type="Gene3D" id="2.60.40.1730">
    <property type="entry name" value="tricorn interacting facor f3 domain"/>
    <property type="match status" value="1"/>
</dbReference>
<dbReference type="CDD" id="cd09601">
    <property type="entry name" value="M1_APN-Q_like"/>
    <property type="match status" value="1"/>
</dbReference>